<feature type="non-terminal residue" evidence="2">
    <location>
        <position position="76"/>
    </location>
</feature>
<comment type="caution">
    <text evidence="2">The sequence shown here is derived from an EMBL/GenBank/DDBJ whole genome shotgun (WGS) entry which is preliminary data.</text>
</comment>
<dbReference type="EMBL" id="DXAY01000058">
    <property type="protein sequence ID" value="HIZ74108.1"/>
    <property type="molecule type" value="Genomic_DNA"/>
</dbReference>
<gene>
    <name evidence="2" type="ORF">H9723_02535</name>
</gene>
<dbReference type="AlphaFoldDB" id="A0A9D2K1A3"/>
<accession>A0A9D2K1A3</accession>
<evidence type="ECO:0000313" key="2">
    <source>
        <dbReference type="EMBL" id="HIZ74108.1"/>
    </source>
</evidence>
<organism evidence="2 3">
    <name type="scientific">Candidatus Mediterraneibacter stercoravium</name>
    <dbReference type="NCBI Taxonomy" id="2838685"/>
    <lineage>
        <taxon>Bacteria</taxon>
        <taxon>Bacillati</taxon>
        <taxon>Bacillota</taxon>
        <taxon>Clostridia</taxon>
        <taxon>Lachnospirales</taxon>
        <taxon>Lachnospiraceae</taxon>
        <taxon>Mediterraneibacter</taxon>
    </lineage>
</organism>
<evidence type="ECO:0000256" key="1">
    <source>
        <dbReference type="SAM" id="Coils"/>
    </source>
</evidence>
<proteinExistence type="predicted"/>
<dbReference type="Proteomes" id="UP000824116">
    <property type="component" value="Unassembled WGS sequence"/>
</dbReference>
<sequence>MIKSKKELRELRNELELLTDFIRKMERRELPYFYRYFDTMKNNIEIFLCIGCDDIDDIVLVLERDWEASHTVILGV</sequence>
<name>A0A9D2K1A3_9FIRM</name>
<protein>
    <submittedName>
        <fullName evidence="2">Uncharacterized protein</fullName>
    </submittedName>
</protein>
<reference evidence="2" key="1">
    <citation type="journal article" date="2021" name="PeerJ">
        <title>Extensive microbial diversity within the chicken gut microbiome revealed by metagenomics and culture.</title>
        <authorList>
            <person name="Gilroy R."/>
            <person name="Ravi A."/>
            <person name="Getino M."/>
            <person name="Pursley I."/>
            <person name="Horton D.L."/>
            <person name="Alikhan N.F."/>
            <person name="Baker D."/>
            <person name="Gharbi K."/>
            <person name="Hall N."/>
            <person name="Watson M."/>
            <person name="Adriaenssens E.M."/>
            <person name="Foster-Nyarko E."/>
            <person name="Jarju S."/>
            <person name="Secka A."/>
            <person name="Antonio M."/>
            <person name="Oren A."/>
            <person name="Chaudhuri R.R."/>
            <person name="La Ragione R."/>
            <person name="Hildebrand F."/>
            <person name="Pallen M.J."/>
        </authorList>
    </citation>
    <scope>NUCLEOTIDE SEQUENCE</scope>
    <source>
        <strain evidence="2">CHK196-3914</strain>
    </source>
</reference>
<reference evidence="2" key="2">
    <citation type="submission" date="2021-04" db="EMBL/GenBank/DDBJ databases">
        <authorList>
            <person name="Gilroy R."/>
        </authorList>
    </citation>
    <scope>NUCLEOTIDE SEQUENCE</scope>
    <source>
        <strain evidence="2">CHK196-3914</strain>
    </source>
</reference>
<keyword evidence="1" id="KW-0175">Coiled coil</keyword>
<evidence type="ECO:0000313" key="3">
    <source>
        <dbReference type="Proteomes" id="UP000824116"/>
    </source>
</evidence>
<feature type="coiled-coil region" evidence="1">
    <location>
        <begin position="1"/>
        <end position="28"/>
    </location>
</feature>